<evidence type="ECO:0000313" key="1">
    <source>
        <dbReference type="EMBL" id="SBW17236.1"/>
    </source>
</evidence>
<dbReference type="Proteomes" id="UP000199013">
    <property type="component" value="Unassembled WGS sequence"/>
</dbReference>
<protein>
    <submittedName>
        <fullName evidence="1">Uncharacterized protein</fullName>
    </submittedName>
</protein>
<dbReference type="EMBL" id="FLUV01000053">
    <property type="protein sequence ID" value="SBW17236.1"/>
    <property type="molecule type" value="Genomic_DNA"/>
</dbReference>
<accession>A0A1C3NSX3</accession>
<evidence type="ECO:0000313" key="2">
    <source>
        <dbReference type="Proteomes" id="UP000199013"/>
    </source>
</evidence>
<gene>
    <name evidence="1" type="ORF">FDG2_0123</name>
</gene>
<sequence length="81" mass="8593">MIPNPDDISQHPDLVELGAKVISVPAFMSLAEVTAKISEYEALAADSTADVVARFTAKAYVEGAKFVLSAVRQALRSELAS</sequence>
<organism evidence="1 2">
    <name type="scientific">Candidatus Protofrankia californiensis</name>
    <dbReference type="NCBI Taxonomy" id="1839754"/>
    <lineage>
        <taxon>Bacteria</taxon>
        <taxon>Bacillati</taxon>
        <taxon>Actinomycetota</taxon>
        <taxon>Actinomycetes</taxon>
        <taxon>Frankiales</taxon>
        <taxon>Frankiaceae</taxon>
        <taxon>Protofrankia</taxon>
    </lineage>
</organism>
<reference evidence="2" key="1">
    <citation type="submission" date="2016-02" db="EMBL/GenBank/DDBJ databases">
        <authorList>
            <person name="Wibberg D."/>
        </authorList>
    </citation>
    <scope>NUCLEOTIDE SEQUENCE [LARGE SCALE GENOMIC DNA]</scope>
</reference>
<dbReference type="AlphaFoldDB" id="A0A1C3NSX3"/>
<name>A0A1C3NSX3_9ACTN</name>
<keyword evidence="2" id="KW-1185">Reference proteome</keyword>
<proteinExistence type="predicted"/>